<keyword evidence="4" id="KW-1185">Reference proteome</keyword>
<dbReference type="InterPro" id="IPR054168">
    <property type="entry name" value="PG_1098_Fer"/>
</dbReference>
<proteinExistence type="predicted"/>
<keyword evidence="3" id="KW-0808">Transferase</keyword>
<dbReference type="InterPro" id="IPR041497">
    <property type="entry name" value="Thump-like"/>
</dbReference>
<dbReference type="Gene3D" id="1.10.10.1110">
    <property type="entry name" value="Methyltransferase PG1098, N-terminal domain"/>
    <property type="match status" value="1"/>
</dbReference>
<organism evidence="3 4">
    <name type="scientific">Dokdonia sinensis</name>
    <dbReference type="NCBI Taxonomy" id="2479847"/>
    <lineage>
        <taxon>Bacteria</taxon>
        <taxon>Pseudomonadati</taxon>
        <taxon>Bacteroidota</taxon>
        <taxon>Flavobacteriia</taxon>
        <taxon>Flavobacteriales</taxon>
        <taxon>Flavobacteriaceae</taxon>
        <taxon>Dokdonia</taxon>
    </lineage>
</organism>
<dbReference type="RefSeq" id="WP_121917133.1">
    <property type="nucleotide sequence ID" value="NZ_REFV01000006.1"/>
</dbReference>
<comment type="caution">
    <text evidence="3">The sequence shown here is derived from an EMBL/GenBank/DDBJ whole genome shotgun (WGS) entry which is preliminary data.</text>
</comment>
<dbReference type="GO" id="GO:0008168">
    <property type="term" value="F:methyltransferase activity"/>
    <property type="evidence" value="ECO:0007669"/>
    <property type="project" value="UniProtKB-KW"/>
</dbReference>
<sequence>MINEALFTDEVQAYLAAHESTPISSFIFKGSPFSEITIQELAQQLEGKRRAKEKLPLWYETDGIIFPPKLNLEQTSSAQTATYKASLITGQTLVDGTGGFGIDSYYFSQVVPEVIHVEMNAKLSAFAKANFKTLKAKNITCVAGDSISYFQNTEDTYDTIFLDPGRRNDNKGKVFMLADCLPNVPASLLLLLSKCKTLWVKTAPMLDIAAGLRELHNVTEIHIVAVKNEVKELLWKIEGKVSPTGLRVHCVNLNERSSDHITMSYEALILASATYGNVANFLYEPMATLMKAGAFQWVSGHFKLAKLHEHSHLYTSKDLVEFPGRRFKVIDVLPFSKSLRKHIKFAKANVTTRNFPLSVEEIRKRLKIKEGGKDYLFFTTLDKNHKVVIVCKKI</sequence>
<dbReference type="Pfam" id="PF18096">
    <property type="entry name" value="Thump_like"/>
    <property type="match status" value="1"/>
</dbReference>
<dbReference type="Proteomes" id="UP000281985">
    <property type="component" value="Unassembled WGS sequence"/>
</dbReference>
<feature type="domain" description="THUMP-like" evidence="1">
    <location>
        <begin position="324"/>
        <end position="393"/>
    </location>
</feature>
<evidence type="ECO:0000313" key="3">
    <source>
        <dbReference type="EMBL" id="RMB59495.1"/>
    </source>
</evidence>
<dbReference type="InterPro" id="IPR029063">
    <property type="entry name" value="SAM-dependent_MTases_sf"/>
</dbReference>
<dbReference type="GO" id="GO:0032259">
    <property type="term" value="P:methylation"/>
    <property type="evidence" value="ECO:0007669"/>
    <property type="project" value="UniProtKB-KW"/>
</dbReference>
<dbReference type="CDD" id="cd02440">
    <property type="entry name" value="AdoMet_MTases"/>
    <property type="match status" value="1"/>
</dbReference>
<dbReference type="OrthoDB" id="1000417at2"/>
<name>A0A3M0G3T7_9FLAO</name>
<dbReference type="Gene3D" id="3.40.50.150">
    <property type="entry name" value="Vaccinia Virus protein VP39"/>
    <property type="match status" value="1"/>
</dbReference>
<evidence type="ECO:0000259" key="1">
    <source>
        <dbReference type="Pfam" id="PF18096"/>
    </source>
</evidence>
<dbReference type="Pfam" id="PF22013">
    <property type="entry name" value="PG_1098_Fer"/>
    <property type="match status" value="1"/>
</dbReference>
<evidence type="ECO:0000259" key="2">
    <source>
        <dbReference type="Pfam" id="PF22013"/>
    </source>
</evidence>
<dbReference type="EMBL" id="REFV01000006">
    <property type="protein sequence ID" value="RMB59495.1"/>
    <property type="molecule type" value="Genomic_DNA"/>
</dbReference>
<protein>
    <submittedName>
        <fullName evidence="3">Class I SAM-dependent methyltransferase</fullName>
    </submittedName>
</protein>
<gene>
    <name evidence="3" type="ORF">EAX61_07880</name>
</gene>
<dbReference type="AlphaFoldDB" id="A0A3M0G3T7"/>
<keyword evidence="3" id="KW-0489">Methyltransferase</keyword>
<feature type="domain" description="PG-1098 ferredoxin-like" evidence="2">
    <location>
        <begin position="281"/>
        <end position="323"/>
    </location>
</feature>
<reference evidence="3 4" key="1">
    <citation type="submission" date="2018-10" db="EMBL/GenBank/DDBJ databases">
        <title>Dokdonia luteus sp. nov., isolated from sea water.</title>
        <authorList>
            <person name="Zhou L.Y."/>
            <person name="Du Z.J."/>
        </authorList>
    </citation>
    <scope>NUCLEOTIDE SEQUENCE [LARGE SCALE GENOMIC DNA]</scope>
    <source>
        <strain evidence="3 4">SH27</strain>
    </source>
</reference>
<accession>A0A3M0G3T7</accession>
<evidence type="ECO:0000313" key="4">
    <source>
        <dbReference type="Proteomes" id="UP000281985"/>
    </source>
</evidence>
<dbReference type="SUPFAM" id="SSF53335">
    <property type="entry name" value="S-adenosyl-L-methionine-dependent methyltransferases"/>
    <property type="match status" value="1"/>
</dbReference>